<dbReference type="Gene3D" id="3.30.40.10">
    <property type="entry name" value="Zinc/RING finger domain, C3HC4 (zinc finger)"/>
    <property type="match status" value="1"/>
</dbReference>
<evidence type="ECO:0000256" key="10">
    <source>
        <dbReference type="ARBA" id="ARBA00023163"/>
    </source>
</evidence>
<evidence type="ECO:0000256" key="6">
    <source>
        <dbReference type="ARBA" id="ARBA00022771"/>
    </source>
</evidence>
<feature type="domain" description="CBP/p300-type HAT" evidence="13">
    <location>
        <begin position="100"/>
        <end position="393"/>
    </location>
</feature>
<dbReference type="Proteomes" id="UP000008312">
    <property type="component" value="Unassembled WGS sequence"/>
</dbReference>
<dbReference type="InParanoid" id="D8M0W6"/>
<dbReference type="PROSITE" id="PS51727">
    <property type="entry name" value="CBP_P300_HAT"/>
    <property type="match status" value="1"/>
</dbReference>
<comment type="subcellular location">
    <subcellularLocation>
        <location evidence="2">Nucleus</location>
    </subcellularLocation>
</comment>
<accession>D8M0W6</accession>
<evidence type="ECO:0000256" key="2">
    <source>
        <dbReference type="ARBA" id="ARBA00004123"/>
    </source>
</evidence>
<dbReference type="GeneID" id="24919054"/>
<dbReference type="GO" id="GO:0045944">
    <property type="term" value="P:positive regulation of transcription by RNA polymerase II"/>
    <property type="evidence" value="ECO:0007669"/>
    <property type="project" value="TreeGrafter"/>
</dbReference>
<dbReference type="InterPro" id="IPR013178">
    <property type="entry name" value="Histone_AcTrfase_Rtt109/CBP"/>
</dbReference>
<evidence type="ECO:0000256" key="1">
    <source>
        <dbReference type="ARBA" id="ARBA00002581"/>
    </source>
</evidence>
<keyword evidence="11" id="KW-0539">Nucleus</keyword>
<dbReference type="GO" id="GO:0005634">
    <property type="term" value="C:nucleus"/>
    <property type="evidence" value="ECO:0007669"/>
    <property type="project" value="UniProtKB-SubCell"/>
</dbReference>
<dbReference type="GO" id="GO:0031490">
    <property type="term" value="F:chromatin DNA binding"/>
    <property type="evidence" value="ECO:0007669"/>
    <property type="project" value="TreeGrafter"/>
</dbReference>
<evidence type="ECO:0000256" key="3">
    <source>
        <dbReference type="ARBA" id="ARBA00013184"/>
    </source>
</evidence>
<dbReference type="PANTHER" id="PTHR13808:SF1">
    <property type="entry name" value="HISTONE ACETYLTRANSFERASE"/>
    <property type="match status" value="1"/>
</dbReference>
<dbReference type="InterPro" id="IPR019786">
    <property type="entry name" value="Zinc_finger_PHD-type_CS"/>
</dbReference>
<keyword evidence="7" id="KW-0862">Zinc</keyword>
<dbReference type="OrthoDB" id="899at2759"/>
<organism evidence="14">
    <name type="scientific">Blastocystis hominis</name>
    <dbReference type="NCBI Taxonomy" id="12968"/>
    <lineage>
        <taxon>Eukaryota</taxon>
        <taxon>Sar</taxon>
        <taxon>Stramenopiles</taxon>
        <taxon>Bigyra</taxon>
        <taxon>Opalozoa</taxon>
        <taxon>Opalinata</taxon>
        <taxon>Blastocystidae</taxon>
        <taxon>Blastocystis</taxon>
    </lineage>
</organism>
<dbReference type="InterPro" id="IPR031162">
    <property type="entry name" value="CBP_P300_HAT"/>
</dbReference>
<protein>
    <recommendedName>
        <fullName evidence="3">histone acetyltransferase</fullName>
        <ecNumber evidence="3">2.3.1.48</ecNumber>
    </recommendedName>
</protein>
<evidence type="ECO:0000256" key="4">
    <source>
        <dbReference type="ARBA" id="ARBA00022679"/>
    </source>
</evidence>
<proteinExistence type="predicted"/>
<sequence length="393" mass="46033">MRYFCHPEGRFVWCCACYLALPPRGTVDGVEVVKSELIEREASPAAKEPWVACCRCRRWFHRDCLLFNEKLARFYRGTRILCPLCVAETPRSEVPRECRLPRATDFPQTPLGRFMEKRIVERVERQRRFIAAQKLTSVDETPFAGDLHVRVMYAEKTTIPTGKRFQWYFQNFEIPAEISAWQKCLCLFQTVDSVDLLLFVMYVTECPDETPCNAHTIYVSYLDSVPYLFPPNFRRLVYQEFVLSYLEYSREIGFQRAFLWACPPTVGDEYILLSHPPEQKMPRELPLLRWYREIAQEGNSRGVIYELTNLVDECLMGRYEKSCRFLEFFKIEGFRIRKSCAPRGSAAIIGPPRWNPSVTISSWRAKRPWRRKRPPIRRIQAGKPRNGAVPAGL</sequence>
<evidence type="ECO:0000259" key="13">
    <source>
        <dbReference type="PROSITE" id="PS51727"/>
    </source>
</evidence>
<dbReference type="GO" id="GO:0004402">
    <property type="term" value="F:histone acetyltransferase activity"/>
    <property type="evidence" value="ECO:0007669"/>
    <property type="project" value="InterPro"/>
</dbReference>
<keyword evidence="9" id="KW-0805">Transcription regulation</keyword>
<gene>
    <name evidence="14" type="ORF">GSBLH_T00001829001</name>
</gene>
<comment type="function">
    <text evidence="1">Acetyltransferase enzyme. Acetylates histones, giving a specific tag for transcriptional activation.</text>
</comment>
<dbReference type="InterPro" id="IPR011011">
    <property type="entry name" value="Znf_FYVE_PHD"/>
</dbReference>
<dbReference type="GO" id="GO:0005667">
    <property type="term" value="C:transcription regulator complex"/>
    <property type="evidence" value="ECO:0007669"/>
    <property type="project" value="TreeGrafter"/>
</dbReference>
<dbReference type="RefSeq" id="XP_012895753.1">
    <property type="nucleotide sequence ID" value="XM_013040299.1"/>
</dbReference>
<reference evidence="14" key="1">
    <citation type="submission" date="2010-02" db="EMBL/GenBank/DDBJ databases">
        <title>Sequencing and annotation of the Blastocystis hominis genome.</title>
        <authorList>
            <person name="Wincker P."/>
        </authorList>
    </citation>
    <scope>NUCLEOTIDE SEQUENCE</scope>
    <source>
        <strain evidence="14">Singapore isolate B</strain>
    </source>
</reference>
<keyword evidence="6" id="KW-0863">Zinc-finger</keyword>
<dbReference type="InterPro" id="IPR013083">
    <property type="entry name" value="Znf_RING/FYVE/PHD"/>
</dbReference>
<dbReference type="PANTHER" id="PTHR13808">
    <property type="entry name" value="CBP/P300-RELATED"/>
    <property type="match status" value="1"/>
</dbReference>
<evidence type="ECO:0000256" key="8">
    <source>
        <dbReference type="ARBA" id="ARBA00022853"/>
    </source>
</evidence>
<evidence type="ECO:0000313" key="14">
    <source>
        <dbReference type="EMBL" id="CBK21705.2"/>
    </source>
</evidence>
<name>D8M0W6_BLAHO</name>
<dbReference type="GO" id="GO:0008270">
    <property type="term" value="F:zinc ion binding"/>
    <property type="evidence" value="ECO:0007669"/>
    <property type="project" value="UniProtKB-KW"/>
</dbReference>
<keyword evidence="15" id="KW-1185">Reference proteome</keyword>
<keyword evidence="10" id="KW-0804">Transcription</keyword>
<keyword evidence="5" id="KW-0479">Metal-binding</keyword>
<evidence type="ECO:0000313" key="15">
    <source>
        <dbReference type="Proteomes" id="UP000008312"/>
    </source>
</evidence>
<evidence type="ECO:0000256" key="5">
    <source>
        <dbReference type="ARBA" id="ARBA00022723"/>
    </source>
</evidence>
<dbReference type="SUPFAM" id="SSF57903">
    <property type="entry name" value="FYVE/PHD zinc finger"/>
    <property type="match status" value="1"/>
</dbReference>
<dbReference type="PROSITE" id="PS01359">
    <property type="entry name" value="ZF_PHD_1"/>
    <property type="match status" value="1"/>
</dbReference>
<dbReference type="GO" id="GO:0000123">
    <property type="term" value="C:histone acetyltransferase complex"/>
    <property type="evidence" value="ECO:0007669"/>
    <property type="project" value="TreeGrafter"/>
</dbReference>
<evidence type="ECO:0000256" key="7">
    <source>
        <dbReference type="ARBA" id="ARBA00022833"/>
    </source>
</evidence>
<evidence type="ECO:0000256" key="9">
    <source>
        <dbReference type="ARBA" id="ARBA00023015"/>
    </source>
</evidence>
<evidence type="ECO:0000256" key="12">
    <source>
        <dbReference type="ARBA" id="ARBA00048017"/>
    </source>
</evidence>
<dbReference type="AlphaFoldDB" id="D8M0W6"/>
<dbReference type="GO" id="GO:0003713">
    <property type="term" value="F:transcription coactivator activity"/>
    <property type="evidence" value="ECO:0007669"/>
    <property type="project" value="TreeGrafter"/>
</dbReference>
<evidence type="ECO:0000256" key="11">
    <source>
        <dbReference type="ARBA" id="ARBA00023242"/>
    </source>
</evidence>
<dbReference type="EC" id="2.3.1.48" evidence="3"/>
<dbReference type="Pfam" id="PF08214">
    <property type="entry name" value="HAT_KAT11"/>
    <property type="match status" value="1"/>
</dbReference>
<comment type="catalytic activity">
    <reaction evidence="12">
        <text>L-lysyl-[protein] + acetyl-CoA = N(6)-acetyl-L-lysyl-[protein] + CoA + H(+)</text>
        <dbReference type="Rhea" id="RHEA:45948"/>
        <dbReference type="Rhea" id="RHEA-COMP:9752"/>
        <dbReference type="Rhea" id="RHEA-COMP:10731"/>
        <dbReference type="ChEBI" id="CHEBI:15378"/>
        <dbReference type="ChEBI" id="CHEBI:29969"/>
        <dbReference type="ChEBI" id="CHEBI:57287"/>
        <dbReference type="ChEBI" id="CHEBI:57288"/>
        <dbReference type="ChEBI" id="CHEBI:61930"/>
        <dbReference type="EC" id="2.3.1.48"/>
    </reaction>
</comment>
<dbReference type="EMBL" id="FN668644">
    <property type="protein sequence ID" value="CBK21705.2"/>
    <property type="molecule type" value="Genomic_DNA"/>
</dbReference>
<keyword evidence="4" id="KW-0808">Transferase</keyword>
<keyword evidence="8" id="KW-0156">Chromatin regulator</keyword>
<dbReference type="SMART" id="SM01250">
    <property type="entry name" value="KAT11"/>
    <property type="match status" value="1"/>
</dbReference>